<protein>
    <submittedName>
        <fullName evidence="1">Uncharacterized protein</fullName>
    </submittedName>
</protein>
<sequence>MWDARTLHLLGIIPEQFKLIEDVRNLASDEDIQKWKDAIAQQLTQIEDEICLVKLQRI</sequence>
<evidence type="ECO:0000313" key="2">
    <source>
        <dbReference type="Proteomes" id="UP000662314"/>
    </source>
</evidence>
<dbReference type="AlphaFoldDB" id="A0A8J7IC10"/>
<accession>A0A8J7IC10</accession>
<proteinExistence type="predicted"/>
<evidence type="ECO:0000313" key="1">
    <source>
        <dbReference type="EMBL" id="MBH8576305.1"/>
    </source>
</evidence>
<dbReference type="Proteomes" id="UP000662314">
    <property type="component" value="Unassembled WGS sequence"/>
</dbReference>
<dbReference type="EMBL" id="JAECZA010000228">
    <property type="protein sequence ID" value="MBH8576305.1"/>
    <property type="molecule type" value="Genomic_DNA"/>
</dbReference>
<reference evidence="1 2" key="1">
    <citation type="journal article" date="2021" name="Int. J. Syst. Evol. Microbiol.">
        <title>Amazonocrinis nigriterrae gen. nov., sp. nov., Atlanticothrix silvestris gen. nov., sp. nov. and Dendronalium phyllosphericum gen. nov., sp. nov., nostocacean cyanobacteria from Brazilian environments.</title>
        <authorList>
            <person name="Alvarenga D.O."/>
            <person name="Andreote A.P.D."/>
            <person name="Branco L.H.Z."/>
            <person name="Delbaje E."/>
            <person name="Cruz R.B."/>
            <person name="Varani A.M."/>
            <person name="Fiore M.F."/>
        </authorList>
    </citation>
    <scope>NUCLEOTIDE SEQUENCE [LARGE SCALE GENOMIC DNA]</scope>
    <source>
        <strain evidence="1 2">CENA369</strain>
    </source>
</reference>
<keyword evidence="2" id="KW-1185">Reference proteome</keyword>
<dbReference type="RefSeq" id="WP_214435041.1">
    <property type="nucleotide sequence ID" value="NZ_CAWPUQ010000155.1"/>
</dbReference>
<gene>
    <name evidence="1" type="ORF">I8752_25605</name>
</gene>
<comment type="caution">
    <text evidence="1">The sequence shown here is derived from an EMBL/GenBank/DDBJ whole genome shotgun (WGS) entry which is preliminary data.</text>
</comment>
<name>A0A8J7IC10_9NOST</name>
<organism evidence="1 2">
    <name type="scientific">Dendronalium phyllosphericum CENA369</name>
    <dbReference type="NCBI Taxonomy" id="1725256"/>
    <lineage>
        <taxon>Bacteria</taxon>
        <taxon>Bacillati</taxon>
        <taxon>Cyanobacteriota</taxon>
        <taxon>Cyanophyceae</taxon>
        <taxon>Nostocales</taxon>
        <taxon>Nostocaceae</taxon>
        <taxon>Dendronalium</taxon>
        <taxon>Dendronalium phyllosphericum</taxon>
    </lineage>
</organism>